<dbReference type="Gene3D" id="1.25.40.10">
    <property type="entry name" value="Tetratricopeptide repeat domain"/>
    <property type="match status" value="1"/>
</dbReference>
<accession>A0A0S2DQJ7</accession>
<evidence type="ECO:0000313" key="2">
    <source>
        <dbReference type="Proteomes" id="UP000061569"/>
    </source>
</evidence>
<dbReference type="KEGG" id="lez:GLE_5163"/>
<sequence length="212" mass="23487">MFIRNLLLASALAAALASGAAAAQSLPKPNEFYFDADAQTARPVIAVRETGEAAMDRLAKILERKPRAPAEAAQLAHLAMEAGRTELGRQLYGRALHEIDSGSAQWRAIHWNYAWDLYHAGAGEDALKIFVTLHNARGVSASWMPPTYAVVLWSLGRKDEALQWYAAAVRTEPDQWRNASRYAELLPNWRESDRATLVEVQKAWAANPPAWP</sequence>
<proteinExistence type="predicted"/>
<evidence type="ECO:0000313" key="1">
    <source>
        <dbReference type="EMBL" id="ALN60504.1"/>
    </source>
</evidence>
<dbReference type="SUPFAM" id="SSF48452">
    <property type="entry name" value="TPR-like"/>
    <property type="match status" value="1"/>
</dbReference>
<dbReference type="InterPro" id="IPR011990">
    <property type="entry name" value="TPR-like_helical_dom_sf"/>
</dbReference>
<dbReference type="OrthoDB" id="5974438at2"/>
<dbReference type="EMBL" id="CP013140">
    <property type="protein sequence ID" value="ALN60504.1"/>
    <property type="molecule type" value="Genomic_DNA"/>
</dbReference>
<dbReference type="AlphaFoldDB" id="A0A0S2DQJ7"/>
<dbReference type="Proteomes" id="UP000061569">
    <property type="component" value="Chromosome"/>
</dbReference>
<dbReference type="STRING" id="69.GLE_5163"/>
<organism evidence="1 2">
    <name type="scientific">Lysobacter enzymogenes</name>
    <dbReference type="NCBI Taxonomy" id="69"/>
    <lineage>
        <taxon>Bacteria</taxon>
        <taxon>Pseudomonadati</taxon>
        <taxon>Pseudomonadota</taxon>
        <taxon>Gammaproteobacteria</taxon>
        <taxon>Lysobacterales</taxon>
        <taxon>Lysobacteraceae</taxon>
        <taxon>Lysobacter</taxon>
    </lineage>
</organism>
<protein>
    <submittedName>
        <fullName evidence="1">Uncharacterized protein</fullName>
    </submittedName>
</protein>
<reference evidence="1 2" key="1">
    <citation type="submission" date="2015-11" db="EMBL/GenBank/DDBJ databases">
        <title>Genome sequences of Lysobacter enzymogenes strain C3 and Lysobacter antibioticus ATCC 29479.</title>
        <authorList>
            <person name="Kobayashi D.Y."/>
        </authorList>
    </citation>
    <scope>NUCLEOTIDE SEQUENCE [LARGE SCALE GENOMIC DNA]</scope>
    <source>
        <strain evidence="1 2">C3</strain>
    </source>
</reference>
<name>A0A0S2DQJ7_LYSEN</name>
<dbReference type="PATRIC" id="fig|69.6.peg.5085"/>
<gene>
    <name evidence="1" type="ORF">GLE_5163</name>
</gene>